<dbReference type="Proteomes" id="UP000799770">
    <property type="component" value="Unassembled WGS sequence"/>
</dbReference>
<dbReference type="InterPro" id="IPR036869">
    <property type="entry name" value="J_dom_sf"/>
</dbReference>
<feature type="domain" description="J" evidence="1">
    <location>
        <begin position="9"/>
        <end position="97"/>
    </location>
</feature>
<dbReference type="GO" id="GO:0005634">
    <property type="term" value="C:nucleus"/>
    <property type="evidence" value="ECO:0007669"/>
    <property type="project" value="TreeGrafter"/>
</dbReference>
<dbReference type="AlphaFoldDB" id="A0A6A5ZLX4"/>
<dbReference type="GO" id="GO:0051082">
    <property type="term" value="F:unfolded protein binding"/>
    <property type="evidence" value="ECO:0007669"/>
    <property type="project" value="TreeGrafter"/>
</dbReference>
<dbReference type="GO" id="GO:0044183">
    <property type="term" value="F:protein folding chaperone"/>
    <property type="evidence" value="ECO:0007669"/>
    <property type="project" value="TreeGrafter"/>
</dbReference>
<dbReference type="SUPFAM" id="SSF46565">
    <property type="entry name" value="Chaperone J-domain"/>
    <property type="match status" value="1"/>
</dbReference>
<dbReference type="PANTHER" id="PTHR43948:SF23">
    <property type="entry name" value="DNAJ DOMAIN PROTEIN (AFU_ORTHOLOGUE AFUA_1G15460)"/>
    <property type="match status" value="1"/>
</dbReference>
<dbReference type="InterPro" id="IPR001623">
    <property type="entry name" value="DnaJ_domain"/>
</dbReference>
<evidence type="ECO:0000259" key="1">
    <source>
        <dbReference type="PROSITE" id="PS50076"/>
    </source>
</evidence>
<dbReference type="OrthoDB" id="442087at2759"/>
<sequence>MALSPITEEYYLVLEVRQTATPELIITTYERLALKLHADGNAKDDATAAFQLVCQPFEAKPILPIMESSVLNHTLKLGRAYETLKDEAKRRAYNLIYPSIRRGTLQDSSTLEICSPPNGL</sequence>
<gene>
    <name evidence="2" type="ORF">BDV96DRAFT_566173</name>
</gene>
<name>A0A6A5ZLX4_9PLEO</name>
<evidence type="ECO:0000313" key="3">
    <source>
        <dbReference type="Proteomes" id="UP000799770"/>
    </source>
</evidence>
<dbReference type="CDD" id="cd06257">
    <property type="entry name" value="DnaJ"/>
    <property type="match status" value="1"/>
</dbReference>
<dbReference type="PANTHER" id="PTHR43948">
    <property type="entry name" value="DNAJ HOMOLOG SUBFAMILY B"/>
    <property type="match status" value="1"/>
</dbReference>
<evidence type="ECO:0000313" key="2">
    <source>
        <dbReference type="EMBL" id="KAF2119837.1"/>
    </source>
</evidence>
<dbReference type="EMBL" id="ML977314">
    <property type="protein sequence ID" value="KAF2119837.1"/>
    <property type="molecule type" value="Genomic_DNA"/>
</dbReference>
<dbReference type="Pfam" id="PF00226">
    <property type="entry name" value="DnaJ"/>
    <property type="match status" value="1"/>
</dbReference>
<protein>
    <recommendedName>
        <fullName evidence="1">J domain-containing protein</fullName>
    </recommendedName>
</protein>
<dbReference type="GO" id="GO:0051087">
    <property type="term" value="F:protein-folding chaperone binding"/>
    <property type="evidence" value="ECO:0007669"/>
    <property type="project" value="TreeGrafter"/>
</dbReference>
<accession>A0A6A5ZLX4</accession>
<proteinExistence type="predicted"/>
<dbReference type="Gene3D" id="1.10.287.110">
    <property type="entry name" value="DnaJ domain"/>
    <property type="match status" value="1"/>
</dbReference>
<dbReference type="PRINTS" id="PR00625">
    <property type="entry name" value="JDOMAIN"/>
</dbReference>
<keyword evidence="3" id="KW-1185">Reference proteome</keyword>
<organism evidence="2 3">
    <name type="scientific">Lophiotrema nucula</name>
    <dbReference type="NCBI Taxonomy" id="690887"/>
    <lineage>
        <taxon>Eukaryota</taxon>
        <taxon>Fungi</taxon>
        <taxon>Dikarya</taxon>
        <taxon>Ascomycota</taxon>
        <taxon>Pezizomycotina</taxon>
        <taxon>Dothideomycetes</taxon>
        <taxon>Pleosporomycetidae</taxon>
        <taxon>Pleosporales</taxon>
        <taxon>Lophiotremataceae</taxon>
        <taxon>Lophiotrema</taxon>
    </lineage>
</organism>
<dbReference type="PROSITE" id="PS50076">
    <property type="entry name" value="DNAJ_2"/>
    <property type="match status" value="1"/>
</dbReference>
<reference evidence="2" key="1">
    <citation type="journal article" date="2020" name="Stud. Mycol.">
        <title>101 Dothideomycetes genomes: a test case for predicting lifestyles and emergence of pathogens.</title>
        <authorList>
            <person name="Haridas S."/>
            <person name="Albert R."/>
            <person name="Binder M."/>
            <person name="Bloem J."/>
            <person name="Labutti K."/>
            <person name="Salamov A."/>
            <person name="Andreopoulos B."/>
            <person name="Baker S."/>
            <person name="Barry K."/>
            <person name="Bills G."/>
            <person name="Bluhm B."/>
            <person name="Cannon C."/>
            <person name="Castanera R."/>
            <person name="Culley D."/>
            <person name="Daum C."/>
            <person name="Ezra D."/>
            <person name="Gonzalez J."/>
            <person name="Henrissat B."/>
            <person name="Kuo A."/>
            <person name="Liang C."/>
            <person name="Lipzen A."/>
            <person name="Lutzoni F."/>
            <person name="Magnuson J."/>
            <person name="Mondo S."/>
            <person name="Nolan M."/>
            <person name="Ohm R."/>
            <person name="Pangilinan J."/>
            <person name="Park H.-J."/>
            <person name="Ramirez L."/>
            <person name="Alfaro M."/>
            <person name="Sun H."/>
            <person name="Tritt A."/>
            <person name="Yoshinaga Y."/>
            <person name="Zwiers L.-H."/>
            <person name="Turgeon B."/>
            <person name="Goodwin S."/>
            <person name="Spatafora J."/>
            <person name="Crous P."/>
            <person name="Grigoriev I."/>
        </authorList>
    </citation>
    <scope>NUCLEOTIDE SEQUENCE</scope>
    <source>
        <strain evidence="2">CBS 627.86</strain>
    </source>
</reference>
<dbReference type="GO" id="GO:0005737">
    <property type="term" value="C:cytoplasm"/>
    <property type="evidence" value="ECO:0007669"/>
    <property type="project" value="TreeGrafter"/>
</dbReference>